<dbReference type="KEGG" id="ntr:B0W44_12020"/>
<proteinExistence type="predicted"/>
<dbReference type="GO" id="GO:0016798">
    <property type="term" value="F:hydrolase activity, acting on glycosyl bonds"/>
    <property type="evidence" value="ECO:0007669"/>
    <property type="project" value="UniProtKB-KW"/>
</dbReference>
<sequence length="338" mass="36976">MKRKVVISIGILTVLALAGVFTSFAMQKEVTVTFNDGQKNILAKTWKGTLEEVLADAGVDVDALKAKYEPSVPWDQAITDDVHVRMTRVFSVTLVDGGESASVKTKQFTVEDFLDEMNVTLGELDEINVSLDSRVQDGMHIVVDRIDKKVKTEKDEIPFDTVKQKDANLVKGKEILAREGKAGEKITEITYVYKNGELIDKDEEVVKVIDPVDKVVKIGTKEQQTEQKAKKKESGVKLASRKSSNQSSSSAKSTPKSTPSGSVWDKLAACESGGNWSANTGNGYYGGLQFSLDSWRAVGGSGYPHEHSRETQIAMGKKLQARQGWDAWGACAEKLGLN</sequence>
<accession>A0A1U9K8N1</accession>
<dbReference type="InterPro" id="IPR023346">
    <property type="entry name" value="Lysozyme-like_dom_sf"/>
</dbReference>
<keyword evidence="2" id="KW-0378">Hydrolase</keyword>
<keyword evidence="7" id="KW-1185">Reference proteome</keyword>
<dbReference type="Proteomes" id="UP000188603">
    <property type="component" value="Chromosome"/>
</dbReference>
<evidence type="ECO:0000256" key="2">
    <source>
        <dbReference type="ARBA" id="ARBA00022801"/>
    </source>
</evidence>
<evidence type="ECO:0000313" key="7">
    <source>
        <dbReference type="Proteomes" id="UP000188603"/>
    </source>
</evidence>
<dbReference type="RefSeq" id="WP_077720244.1">
    <property type="nucleotide sequence ID" value="NZ_CP019699.1"/>
</dbReference>
<reference evidence="6 7" key="1">
    <citation type="journal article" date="2015" name="Int. J. Syst. Evol. Microbiol.">
        <title>Novibacillus thermophilus gen. nov., sp. nov., a Gram-staining-negative and moderately thermophilic member of the family Thermoactinomycetaceae.</title>
        <authorList>
            <person name="Yang G."/>
            <person name="Chen J."/>
            <person name="Zhou S."/>
        </authorList>
    </citation>
    <scope>NUCLEOTIDE SEQUENCE [LARGE SCALE GENOMIC DNA]</scope>
    <source>
        <strain evidence="6 7">SG-1</strain>
    </source>
</reference>
<feature type="compositionally biased region" description="Low complexity" evidence="4">
    <location>
        <begin position="237"/>
        <end position="262"/>
    </location>
</feature>
<dbReference type="Pfam" id="PF03990">
    <property type="entry name" value="DUF348"/>
    <property type="match status" value="2"/>
</dbReference>
<dbReference type="InterPro" id="IPR011098">
    <property type="entry name" value="G5_dom"/>
</dbReference>
<dbReference type="STRING" id="1471761.B0W44_12020"/>
<feature type="region of interest" description="Disordered" evidence="4">
    <location>
        <begin position="225"/>
        <end position="263"/>
    </location>
</feature>
<evidence type="ECO:0000256" key="3">
    <source>
        <dbReference type="ARBA" id="ARBA00023295"/>
    </source>
</evidence>
<dbReference type="Pfam" id="PF07501">
    <property type="entry name" value="G5"/>
    <property type="match status" value="1"/>
</dbReference>
<evidence type="ECO:0000313" key="6">
    <source>
        <dbReference type="EMBL" id="AQS56380.1"/>
    </source>
</evidence>
<dbReference type="OrthoDB" id="9798935at2"/>
<evidence type="ECO:0000256" key="1">
    <source>
        <dbReference type="ARBA" id="ARBA00022729"/>
    </source>
</evidence>
<dbReference type="SMART" id="SM01208">
    <property type="entry name" value="G5"/>
    <property type="match status" value="1"/>
</dbReference>
<dbReference type="Gene3D" id="1.10.530.10">
    <property type="match status" value="1"/>
</dbReference>
<dbReference type="SUPFAM" id="SSF53955">
    <property type="entry name" value="Lysozyme-like"/>
    <property type="match status" value="1"/>
</dbReference>
<gene>
    <name evidence="6" type="ORF">B0W44_12020</name>
</gene>
<dbReference type="PROSITE" id="PS51109">
    <property type="entry name" value="G5"/>
    <property type="match status" value="1"/>
</dbReference>
<feature type="compositionally biased region" description="Basic and acidic residues" evidence="4">
    <location>
        <begin position="225"/>
        <end position="235"/>
    </location>
</feature>
<name>A0A1U9K8N1_9BACL</name>
<dbReference type="CDD" id="cd13925">
    <property type="entry name" value="RPF"/>
    <property type="match status" value="1"/>
</dbReference>
<keyword evidence="3" id="KW-0326">Glycosidase</keyword>
<dbReference type="AlphaFoldDB" id="A0A1U9K8N1"/>
<dbReference type="Gene3D" id="2.20.230.10">
    <property type="entry name" value="Resuscitation-promoting factor rpfb"/>
    <property type="match status" value="1"/>
</dbReference>
<dbReference type="EMBL" id="CP019699">
    <property type="protein sequence ID" value="AQS56380.1"/>
    <property type="molecule type" value="Genomic_DNA"/>
</dbReference>
<organism evidence="6 7">
    <name type="scientific">Novibacillus thermophilus</name>
    <dbReference type="NCBI Taxonomy" id="1471761"/>
    <lineage>
        <taxon>Bacteria</taxon>
        <taxon>Bacillati</taxon>
        <taxon>Bacillota</taxon>
        <taxon>Bacilli</taxon>
        <taxon>Bacillales</taxon>
        <taxon>Thermoactinomycetaceae</taxon>
        <taxon>Novibacillus</taxon>
    </lineage>
</organism>
<dbReference type="InterPro" id="IPR007137">
    <property type="entry name" value="DUF348"/>
</dbReference>
<evidence type="ECO:0000259" key="5">
    <source>
        <dbReference type="PROSITE" id="PS51109"/>
    </source>
</evidence>
<protein>
    <recommendedName>
        <fullName evidence="5">G5 domain-containing protein</fullName>
    </recommendedName>
</protein>
<evidence type="ECO:0000256" key="4">
    <source>
        <dbReference type="SAM" id="MobiDB-lite"/>
    </source>
</evidence>
<keyword evidence="1" id="KW-0732">Signal</keyword>
<dbReference type="Pfam" id="PF06737">
    <property type="entry name" value="Transglycosylas"/>
    <property type="match status" value="1"/>
</dbReference>
<feature type="domain" description="G5" evidence="5">
    <location>
        <begin position="143"/>
        <end position="222"/>
    </location>
</feature>
<dbReference type="InterPro" id="IPR010618">
    <property type="entry name" value="RPF"/>
</dbReference>